<dbReference type="InterPro" id="IPR005331">
    <property type="entry name" value="Sulfotransferase"/>
</dbReference>
<reference evidence="1 2" key="1">
    <citation type="submission" date="2019-04" db="EMBL/GenBank/DDBJ databases">
        <title>Draft genome sequence of Youngimonas vesicularis.</title>
        <authorList>
            <person name="Hameed A."/>
        </authorList>
    </citation>
    <scope>NUCLEOTIDE SEQUENCE [LARGE SCALE GENOMIC DNA]</scope>
    <source>
        <strain evidence="1 2">CC-AMW-E</strain>
    </source>
</reference>
<evidence type="ECO:0008006" key="3">
    <source>
        <dbReference type="Google" id="ProtNLM"/>
    </source>
</evidence>
<dbReference type="AlphaFoldDB" id="A0A4V3UZG5"/>
<keyword evidence="2" id="KW-1185">Reference proteome</keyword>
<sequence length="212" mass="23936">MYSPSHRFLFLHVSKTGGNSIQKILLPFSEDEMIINAHQDGVDRFGLRGPVTPSKHATLAEYEQRQPGIAQISRIAISVREPFDRALSAYFSPHRWMTRNDDGSYRLSDPVWSEERFALFLASGELRSAADWLRVDGTIRQPDHVIRFEMLEHDLKRFLGAVGLDANALPSMPHVNKSAASGALKQKLARDPALRHLVLEQYHEDAALFGYA</sequence>
<proteinExistence type="predicted"/>
<name>A0A4V3UZG5_9RHOB</name>
<dbReference type="GO" id="GO:0008146">
    <property type="term" value="F:sulfotransferase activity"/>
    <property type="evidence" value="ECO:0007669"/>
    <property type="project" value="InterPro"/>
</dbReference>
<gene>
    <name evidence="1" type="ORF">E7681_02800</name>
</gene>
<dbReference type="GO" id="GO:0016020">
    <property type="term" value="C:membrane"/>
    <property type="evidence" value="ECO:0007669"/>
    <property type="project" value="InterPro"/>
</dbReference>
<evidence type="ECO:0000313" key="2">
    <source>
        <dbReference type="Proteomes" id="UP000306113"/>
    </source>
</evidence>
<comment type="caution">
    <text evidence="1">The sequence shown here is derived from an EMBL/GenBank/DDBJ whole genome shotgun (WGS) entry which is preliminary data.</text>
</comment>
<dbReference type="EMBL" id="SSMD01000001">
    <property type="protein sequence ID" value="THD76785.1"/>
    <property type="molecule type" value="Genomic_DNA"/>
</dbReference>
<dbReference type="Proteomes" id="UP000306113">
    <property type="component" value="Unassembled WGS sequence"/>
</dbReference>
<protein>
    <recommendedName>
        <fullName evidence="3">Sulfotransferase family protein</fullName>
    </recommendedName>
</protein>
<dbReference type="OrthoDB" id="1407035at2"/>
<dbReference type="Gene3D" id="3.40.50.300">
    <property type="entry name" value="P-loop containing nucleotide triphosphate hydrolases"/>
    <property type="match status" value="1"/>
</dbReference>
<organism evidence="1 2">
    <name type="scientific">Thalassobius vesicularis</name>
    <dbReference type="NCBI Taxonomy" id="1294297"/>
    <lineage>
        <taxon>Bacteria</taxon>
        <taxon>Pseudomonadati</taxon>
        <taxon>Pseudomonadota</taxon>
        <taxon>Alphaproteobacteria</taxon>
        <taxon>Rhodobacterales</taxon>
        <taxon>Roseobacteraceae</taxon>
        <taxon>Thalassovita</taxon>
    </lineage>
</organism>
<dbReference type="InterPro" id="IPR027417">
    <property type="entry name" value="P-loop_NTPase"/>
</dbReference>
<dbReference type="Pfam" id="PF03567">
    <property type="entry name" value="Sulfotransfer_2"/>
    <property type="match status" value="1"/>
</dbReference>
<dbReference type="RefSeq" id="WP_136337729.1">
    <property type="nucleotide sequence ID" value="NZ_SSMD01000001.1"/>
</dbReference>
<accession>A0A4V3UZG5</accession>
<evidence type="ECO:0000313" key="1">
    <source>
        <dbReference type="EMBL" id="THD76785.1"/>
    </source>
</evidence>